<protein>
    <submittedName>
        <fullName evidence="1">Uncharacterized protein</fullName>
    </submittedName>
</protein>
<comment type="caution">
    <text evidence="1">The sequence shown here is derived from an EMBL/GenBank/DDBJ whole genome shotgun (WGS) entry which is preliminary data.</text>
</comment>
<organism evidence="1 2">
    <name type="scientific">Candidatus Desulfaltia bathyphila</name>
    <dbReference type="NCBI Taxonomy" id="2841697"/>
    <lineage>
        <taxon>Bacteria</taxon>
        <taxon>Pseudomonadati</taxon>
        <taxon>Thermodesulfobacteriota</taxon>
        <taxon>Desulfobacteria</taxon>
        <taxon>Desulfobacterales</taxon>
        <taxon>Desulfobacterales incertae sedis</taxon>
        <taxon>Candidatus Desulfaltia</taxon>
    </lineage>
</organism>
<proteinExistence type="predicted"/>
<dbReference type="Proteomes" id="UP000603545">
    <property type="component" value="Unassembled WGS sequence"/>
</dbReference>
<name>A0A8J6TBQ4_9BACT</name>
<evidence type="ECO:0000313" key="2">
    <source>
        <dbReference type="Proteomes" id="UP000603545"/>
    </source>
</evidence>
<accession>A0A8J6TBQ4</accession>
<gene>
    <name evidence="1" type="ORF">H8E80_05030</name>
</gene>
<dbReference type="EMBL" id="JACNLL010000050">
    <property type="protein sequence ID" value="MBC8199395.1"/>
    <property type="molecule type" value="Genomic_DNA"/>
</dbReference>
<dbReference type="AlphaFoldDB" id="A0A8J6TBQ4"/>
<sequence length="106" mass="12156">MQTRGAIYHHSSLVFHNGFTGKKYLVLLNTPGKKEPYLFIKATSQKKNKPSTPGCIKDRSLYFIPAGKTFFKKDTWAQLYEIYAIHPYGIDNKKEITVEGNLDVKM</sequence>
<reference evidence="1 2" key="1">
    <citation type="submission" date="2020-08" db="EMBL/GenBank/DDBJ databases">
        <title>Bridging the membrane lipid divide: bacteria of the FCB group superphylum have the potential to synthesize archaeal ether lipids.</title>
        <authorList>
            <person name="Villanueva L."/>
            <person name="Von Meijenfeldt F.A.B."/>
            <person name="Westbye A.B."/>
            <person name="Yadav S."/>
            <person name="Hopmans E.C."/>
            <person name="Dutilh B.E."/>
            <person name="Sinninghe Damste J.S."/>
        </authorList>
    </citation>
    <scope>NUCLEOTIDE SEQUENCE [LARGE SCALE GENOMIC DNA]</scope>
    <source>
        <strain evidence="1">NIOZ-UU82</strain>
    </source>
</reference>
<evidence type="ECO:0000313" key="1">
    <source>
        <dbReference type="EMBL" id="MBC8199395.1"/>
    </source>
</evidence>